<accession>A0A1M6PIF5</accession>
<dbReference type="RefSeq" id="WP_106406502.1">
    <property type="nucleotide sequence ID" value="NZ_FRAG01000024.1"/>
</dbReference>
<organism evidence="3 4">
    <name type="scientific">Paramaledivibacter caminithermalis (strain DSM 15212 / CIP 107654 / DViRD3)</name>
    <name type="common">Clostridium caminithermale</name>
    <dbReference type="NCBI Taxonomy" id="1121301"/>
    <lineage>
        <taxon>Bacteria</taxon>
        <taxon>Bacillati</taxon>
        <taxon>Bacillota</taxon>
        <taxon>Clostridia</taxon>
        <taxon>Peptostreptococcales</taxon>
        <taxon>Caminicellaceae</taxon>
        <taxon>Paramaledivibacter</taxon>
    </lineage>
</organism>
<feature type="transmembrane region" description="Helical" evidence="1">
    <location>
        <begin position="30"/>
        <end position="47"/>
    </location>
</feature>
<dbReference type="EMBL" id="FRAG01000024">
    <property type="protein sequence ID" value="SHK07684.1"/>
    <property type="molecule type" value="Genomic_DNA"/>
</dbReference>
<dbReference type="Gene3D" id="1.20.120.1220">
    <property type="match status" value="1"/>
</dbReference>
<dbReference type="GO" id="GO:0004190">
    <property type="term" value="F:aspartic-type endopeptidase activity"/>
    <property type="evidence" value="ECO:0007669"/>
    <property type="project" value="InterPro"/>
</dbReference>
<keyword evidence="4" id="KW-1185">Reference proteome</keyword>
<dbReference type="STRING" id="1121301.SAMN02745912_02174"/>
<sequence>MNIIIVKYLEIVILIILSLMSDIETYKIKNIIVYPFIIIGIITNLYLDGIGGLFFSLKGVIIPIFLLNILFILRMLGAGDIKLFSAIGAIMGGKFVLYTILYSFLCGGFIALLLIIIRKNAMERFKELYIYLKNSFITSSILPYTDFKDKSDGGKFRFTMAVTCGICISLIQM</sequence>
<feature type="transmembrane region" description="Helical" evidence="1">
    <location>
        <begin position="95"/>
        <end position="116"/>
    </location>
</feature>
<keyword evidence="1" id="KW-1133">Transmembrane helix</keyword>
<evidence type="ECO:0000256" key="1">
    <source>
        <dbReference type="SAM" id="Phobius"/>
    </source>
</evidence>
<proteinExistence type="predicted"/>
<evidence type="ECO:0000259" key="2">
    <source>
        <dbReference type="Pfam" id="PF01478"/>
    </source>
</evidence>
<evidence type="ECO:0000313" key="3">
    <source>
        <dbReference type="EMBL" id="SHK07684.1"/>
    </source>
</evidence>
<dbReference type="AlphaFoldDB" id="A0A1M6PIF5"/>
<dbReference type="OrthoDB" id="5508079at2"/>
<gene>
    <name evidence="3" type="ORF">SAMN02745912_02174</name>
</gene>
<feature type="domain" description="Prepilin type IV endopeptidase peptidase" evidence="2">
    <location>
        <begin position="12"/>
        <end position="112"/>
    </location>
</feature>
<dbReference type="GO" id="GO:0016020">
    <property type="term" value="C:membrane"/>
    <property type="evidence" value="ECO:0007669"/>
    <property type="project" value="InterPro"/>
</dbReference>
<feature type="transmembrane region" description="Helical" evidence="1">
    <location>
        <begin position="53"/>
        <end position="74"/>
    </location>
</feature>
<keyword evidence="1" id="KW-0812">Transmembrane</keyword>
<evidence type="ECO:0000313" key="4">
    <source>
        <dbReference type="Proteomes" id="UP000184465"/>
    </source>
</evidence>
<keyword evidence="1" id="KW-0472">Membrane</keyword>
<feature type="transmembrane region" description="Helical" evidence="1">
    <location>
        <begin position="6"/>
        <end position="23"/>
    </location>
</feature>
<dbReference type="Pfam" id="PF01478">
    <property type="entry name" value="Peptidase_A24"/>
    <property type="match status" value="1"/>
</dbReference>
<protein>
    <submittedName>
        <fullName evidence="3">Prepilin peptidase CpaA</fullName>
    </submittedName>
</protein>
<name>A0A1M6PIF5_PARC5</name>
<dbReference type="Proteomes" id="UP000184465">
    <property type="component" value="Unassembled WGS sequence"/>
</dbReference>
<reference evidence="3 4" key="1">
    <citation type="submission" date="2016-11" db="EMBL/GenBank/DDBJ databases">
        <authorList>
            <person name="Jaros S."/>
            <person name="Januszkiewicz K."/>
            <person name="Wedrychowicz H."/>
        </authorList>
    </citation>
    <scope>NUCLEOTIDE SEQUENCE [LARGE SCALE GENOMIC DNA]</scope>
    <source>
        <strain evidence="3 4">DSM 15212</strain>
    </source>
</reference>
<dbReference type="InterPro" id="IPR000045">
    <property type="entry name" value="Prepilin_IV_endopep_pep"/>
</dbReference>